<evidence type="ECO:0000313" key="9">
    <source>
        <dbReference type="EMBL" id="KAF2861311.1"/>
    </source>
</evidence>
<sequence>MSSKTCFVTIGATAQFPALITAATSHQFLSALRDLSYSELMIQFGQEGEAPYDEEIEIYSVTIARLRVRGFNLDRSGMEKYMCTARDSGGAVISHAGAGTVLEALISRCPLIVVPNSALLDNHQVELAEALAEKGMLVHGSCEGLAGDLGRIEALGKKKQITWPPEDFGGGGLKGILDREMGLS</sequence>
<feature type="domain" description="Glycosyl transferase family 28 C-terminal" evidence="8">
    <location>
        <begin position="5"/>
        <end position="136"/>
    </location>
</feature>
<dbReference type="Proteomes" id="UP000799421">
    <property type="component" value="Unassembled WGS sequence"/>
</dbReference>
<keyword evidence="10" id="KW-1185">Reference proteome</keyword>
<keyword evidence="7 9" id="KW-0808">Transferase</keyword>
<evidence type="ECO:0000256" key="3">
    <source>
        <dbReference type="ARBA" id="ARBA00017468"/>
    </source>
</evidence>
<dbReference type="Gene3D" id="3.40.50.2000">
    <property type="entry name" value="Glycogen Phosphorylase B"/>
    <property type="match status" value="1"/>
</dbReference>
<evidence type="ECO:0000256" key="2">
    <source>
        <dbReference type="ARBA" id="ARBA00012614"/>
    </source>
</evidence>
<dbReference type="GO" id="GO:0004577">
    <property type="term" value="F:N-acetylglucosaminyldiphosphodolichol N-acetylglucosaminyltransferase activity"/>
    <property type="evidence" value="ECO:0007669"/>
    <property type="project" value="UniProtKB-EC"/>
</dbReference>
<evidence type="ECO:0000256" key="4">
    <source>
        <dbReference type="ARBA" id="ARBA00024804"/>
    </source>
</evidence>
<dbReference type="PANTHER" id="PTHR47043:SF1">
    <property type="entry name" value="UDP-N-ACETYLGLUCOSAMINE TRANSFERASE SUBUNIT ALG13"/>
    <property type="match status" value="1"/>
</dbReference>
<comment type="subcellular location">
    <subcellularLocation>
        <location evidence="7">Endoplasmic reticulum</location>
    </subcellularLocation>
</comment>
<protein>
    <recommendedName>
        <fullName evidence="3 7">UDP-N-acetylglucosamine transferase subunit ALG13</fullName>
        <ecNumber evidence="2 7">2.4.1.141</ecNumber>
    </recommendedName>
    <alternativeName>
        <fullName evidence="5 7">Asparagine-linked glycosylation protein 13</fullName>
    </alternativeName>
</protein>
<name>A0A6A7C1D3_9PEZI</name>
<dbReference type="GO" id="GO:0006488">
    <property type="term" value="P:dolichol-linked oligosaccharide biosynthetic process"/>
    <property type="evidence" value="ECO:0007669"/>
    <property type="project" value="TreeGrafter"/>
</dbReference>
<evidence type="ECO:0000313" key="10">
    <source>
        <dbReference type="Proteomes" id="UP000799421"/>
    </source>
</evidence>
<proteinExistence type="inferred from homology"/>
<evidence type="ECO:0000259" key="8">
    <source>
        <dbReference type="Pfam" id="PF04101"/>
    </source>
</evidence>
<gene>
    <name evidence="7" type="primary">ALG13</name>
    <name evidence="9" type="ORF">K470DRAFT_299269</name>
</gene>
<dbReference type="Pfam" id="PF04101">
    <property type="entry name" value="Glyco_tran_28_C"/>
    <property type="match status" value="1"/>
</dbReference>
<dbReference type="GO" id="GO:0043541">
    <property type="term" value="C:UDP-N-acetylglucosamine transferase complex"/>
    <property type="evidence" value="ECO:0007669"/>
    <property type="project" value="TreeGrafter"/>
</dbReference>
<comment type="subunit">
    <text evidence="1 7">Heterodimer with ALG14 to form a functional enzyme.</text>
</comment>
<evidence type="ECO:0000256" key="7">
    <source>
        <dbReference type="RuleBase" id="RU362128"/>
    </source>
</evidence>
<dbReference type="PANTHER" id="PTHR47043">
    <property type="entry name" value="UDP-N-ACETYLGLUCOSAMINE TRANSFERASE SUBUNIT ALG13"/>
    <property type="match status" value="1"/>
</dbReference>
<dbReference type="AlphaFoldDB" id="A0A6A7C1D3"/>
<comment type="function">
    <text evidence="4 7">Involved in protein N-glycosylation. Essential for the second step of the dolichol-linked oligosaccharide pathway.</text>
</comment>
<organism evidence="9 10">
    <name type="scientific">Piedraia hortae CBS 480.64</name>
    <dbReference type="NCBI Taxonomy" id="1314780"/>
    <lineage>
        <taxon>Eukaryota</taxon>
        <taxon>Fungi</taxon>
        <taxon>Dikarya</taxon>
        <taxon>Ascomycota</taxon>
        <taxon>Pezizomycotina</taxon>
        <taxon>Dothideomycetes</taxon>
        <taxon>Dothideomycetidae</taxon>
        <taxon>Capnodiales</taxon>
        <taxon>Piedraiaceae</taxon>
        <taxon>Piedraia</taxon>
    </lineage>
</organism>
<dbReference type="SUPFAM" id="SSF53756">
    <property type="entry name" value="UDP-Glycosyltransferase/glycogen phosphorylase"/>
    <property type="match status" value="1"/>
</dbReference>
<accession>A0A6A7C1D3</accession>
<dbReference type="OrthoDB" id="20273at2759"/>
<dbReference type="EC" id="2.4.1.141" evidence="2 7"/>
<comment type="catalytic activity">
    <reaction evidence="6">
        <text>an N-acetyl-alpha-D-glucosaminyl-diphospho-di-trans,poly-cis-dolichol + UDP-N-acetyl-alpha-D-glucosamine = an N,N'-diacetylchitobiosyl-diphospho-di-trans,poly-cis-dolichol + UDP + H(+)</text>
        <dbReference type="Rhea" id="RHEA:23380"/>
        <dbReference type="Rhea" id="RHEA-COMP:19507"/>
        <dbReference type="Rhea" id="RHEA-COMP:19510"/>
        <dbReference type="ChEBI" id="CHEBI:15378"/>
        <dbReference type="ChEBI" id="CHEBI:57269"/>
        <dbReference type="ChEBI" id="CHEBI:57705"/>
        <dbReference type="ChEBI" id="CHEBI:58223"/>
        <dbReference type="ChEBI" id="CHEBI:58427"/>
        <dbReference type="EC" id="2.4.1.141"/>
    </reaction>
</comment>
<comment type="similarity">
    <text evidence="7">Belongs to the glycosyltransferase 28 family.</text>
</comment>
<keyword evidence="7" id="KW-0256">Endoplasmic reticulum</keyword>
<dbReference type="InterPro" id="IPR007235">
    <property type="entry name" value="Glyco_trans_28_C"/>
</dbReference>
<keyword evidence="7" id="KW-0328">Glycosyltransferase</keyword>
<reference evidence="9" key="1">
    <citation type="journal article" date="2020" name="Stud. Mycol.">
        <title>101 Dothideomycetes genomes: a test case for predicting lifestyles and emergence of pathogens.</title>
        <authorList>
            <person name="Haridas S."/>
            <person name="Albert R."/>
            <person name="Binder M."/>
            <person name="Bloem J."/>
            <person name="Labutti K."/>
            <person name="Salamov A."/>
            <person name="Andreopoulos B."/>
            <person name="Baker S."/>
            <person name="Barry K."/>
            <person name="Bills G."/>
            <person name="Bluhm B."/>
            <person name="Cannon C."/>
            <person name="Castanera R."/>
            <person name="Culley D."/>
            <person name="Daum C."/>
            <person name="Ezra D."/>
            <person name="Gonzalez J."/>
            <person name="Henrissat B."/>
            <person name="Kuo A."/>
            <person name="Liang C."/>
            <person name="Lipzen A."/>
            <person name="Lutzoni F."/>
            <person name="Magnuson J."/>
            <person name="Mondo S."/>
            <person name="Nolan M."/>
            <person name="Ohm R."/>
            <person name="Pangilinan J."/>
            <person name="Park H.-J."/>
            <person name="Ramirez L."/>
            <person name="Alfaro M."/>
            <person name="Sun H."/>
            <person name="Tritt A."/>
            <person name="Yoshinaga Y."/>
            <person name="Zwiers L.-H."/>
            <person name="Turgeon B."/>
            <person name="Goodwin S."/>
            <person name="Spatafora J."/>
            <person name="Crous P."/>
            <person name="Grigoriev I."/>
        </authorList>
    </citation>
    <scope>NUCLEOTIDE SEQUENCE</scope>
    <source>
        <strain evidence="9">CBS 480.64</strain>
    </source>
</reference>
<evidence type="ECO:0000256" key="5">
    <source>
        <dbReference type="ARBA" id="ARBA00032061"/>
    </source>
</evidence>
<evidence type="ECO:0000256" key="1">
    <source>
        <dbReference type="ARBA" id="ARBA00011198"/>
    </source>
</evidence>
<dbReference type="EMBL" id="MU005973">
    <property type="protein sequence ID" value="KAF2861311.1"/>
    <property type="molecule type" value="Genomic_DNA"/>
</dbReference>
<dbReference type="InterPro" id="IPR052474">
    <property type="entry name" value="UDP-GlcNAc_transferase"/>
</dbReference>
<evidence type="ECO:0000256" key="6">
    <source>
        <dbReference type="ARBA" id="ARBA00048184"/>
    </source>
</evidence>